<protein>
    <submittedName>
        <fullName evidence="1">Uncharacterized protein</fullName>
    </submittedName>
</protein>
<comment type="caution">
    <text evidence="1">The sequence shown here is derived from an EMBL/GenBank/DDBJ whole genome shotgun (WGS) entry which is preliminary data.</text>
</comment>
<keyword evidence="2" id="KW-1185">Reference proteome</keyword>
<reference evidence="1" key="1">
    <citation type="journal article" date="2021" name="New Phytol.">
        <title>Evolutionary innovations through gain and loss of genes in the ectomycorrhizal Boletales.</title>
        <authorList>
            <person name="Wu G."/>
            <person name="Miyauchi S."/>
            <person name="Morin E."/>
            <person name="Kuo A."/>
            <person name="Drula E."/>
            <person name="Varga T."/>
            <person name="Kohler A."/>
            <person name="Feng B."/>
            <person name="Cao Y."/>
            <person name="Lipzen A."/>
            <person name="Daum C."/>
            <person name="Hundley H."/>
            <person name="Pangilinan J."/>
            <person name="Johnson J."/>
            <person name="Barry K."/>
            <person name="LaButti K."/>
            <person name="Ng V."/>
            <person name="Ahrendt S."/>
            <person name="Min B."/>
            <person name="Choi I.G."/>
            <person name="Park H."/>
            <person name="Plett J.M."/>
            <person name="Magnuson J."/>
            <person name="Spatafora J.W."/>
            <person name="Nagy L.G."/>
            <person name="Henrissat B."/>
            <person name="Grigoriev I.V."/>
            <person name="Yang Z.L."/>
            <person name="Xu J."/>
            <person name="Martin F.M."/>
        </authorList>
    </citation>
    <scope>NUCLEOTIDE SEQUENCE</scope>
    <source>
        <strain evidence="1">ATCC 28755</strain>
    </source>
</reference>
<dbReference type="EMBL" id="MU267633">
    <property type="protein sequence ID" value="KAH7913325.1"/>
    <property type="molecule type" value="Genomic_DNA"/>
</dbReference>
<dbReference type="Proteomes" id="UP000790377">
    <property type="component" value="Unassembled WGS sequence"/>
</dbReference>
<sequence length="623" mass="69467">MLEEYFHGRRRSVDVGGLALALENQGLGHGWGGWDETDQGKTNYAELLIDMYNHTQITVNLHEIDLSPVVIPLETRIRLIKSLDSWHFEPHKLPEDEVLFCALILFESILRIDGMMDEVQVSLSEISTFLRHLRSMYCAQNTYHNFEHALDVLQASQAFLCAAGVVPPVSSLLESDERKWHRDKSGDQNHLAYELENSHLFALYIAGIGHDVAHPGLTNNFMKNSHAPLSAVYDDKSALERMHYTMLTSAMQQHGLGHLLDHPIKGRDFRKLLKGTVLATDMNWHERFMTKFGRIVDGEESTIEQRRLLLCQAIIKCADISNPSRPPGVSRYWTSALLSEWSSQTSLEIQFHLPPSNPPTEPPLARVNGQIFFVSKFAKPLMDMVAKAIPEMAQYAQQCMENLDMWKALGVELNLDENYHDPYLKSDTISSLRPPEDYLASFPLALPTFIISSLDEQTASVDWSSTYAASEHSLSSSDTSSEVHPLETRIIRSDSLTSIAMPSPPRSPSPSTQSFVLAPRSQRSTSSLRYSSTSSGSQAAVRAAYQASVRKKKSFHHRYSWNTSPISSPSASTASLASIPKAAFLSVTDISLVEGVADPYISSLTCVKVTEPPMDAMLQSTEG</sequence>
<accession>A0ACB8AJH0</accession>
<evidence type="ECO:0000313" key="2">
    <source>
        <dbReference type="Proteomes" id="UP000790377"/>
    </source>
</evidence>
<gene>
    <name evidence="1" type="ORF">BJ138DRAFT_649557</name>
</gene>
<organism evidence="1 2">
    <name type="scientific">Hygrophoropsis aurantiaca</name>
    <dbReference type="NCBI Taxonomy" id="72124"/>
    <lineage>
        <taxon>Eukaryota</taxon>
        <taxon>Fungi</taxon>
        <taxon>Dikarya</taxon>
        <taxon>Basidiomycota</taxon>
        <taxon>Agaricomycotina</taxon>
        <taxon>Agaricomycetes</taxon>
        <taxon>Agaricomycetidae</taxon>
        <taxon>Boletales</taxon>
        <taxon>Coniophorineae</taxon>
        <taxon>Hygrophoropsidaceae</taxon>
        <taxon>Hygrophoropsis</taxon>
    </lineage>
</organism>
<name>A0ACB8AJH0_9AGAM</name>
<evidence type="ECO:0000313" key="1">
    <source>
        <dbReference type="EMBL" id="KAH7913325.1"/>
    </source>
</evidence>
<proteinExistence type="predicted"/>